<evidence type="ECO:0000313" key="2">
    <source>
        <dbReference type="Proteomes" id="UP000265581"/>
    </source>
</evidence>
<keyword evidence="2" id="KW-1185">Reference proteome</keyword>
<comment type="caution">
    <text evidence="1">The sequence shown here is derived from an EMBL/GenBank/DDBJ whole genome shotgun (WGS) entry which is preliminary data.</text>
</comment>
<gene>
    <name evidence="1" type="ORF">DX116_11935</name>
</gene>
<accession>A0A371P1U7</accession>
<name>A0A371P1U7_9ACTN</name>
<dbReference type="OrthoDB" id="3747857at2"/>
<sequence length="86" mass="10433">MNRTRRDAWPPYEPTRHVLVKRVDHRYARPWQGFVVEWRREGQRWTALVVFVDDTQDGSPVVQRWLPADRLRPCHPDPNPSRDAWF</sequence>
<proteinExistence type="predicted"/>
<organism evidence="1 2">
    <name type="scientific">Aeromicrobium endophyticum</name>
    <dbReference type="NCBI Taxonomy" id="2292704"/>
    <lineage>
        <taxon>Bacteria</taxon>
        <taxon>Bacillati</taxon>
        <taxon>Actinomycetota</taxon>
        <taxon>Actinomycetes</taxon>
        <taxon>Propionibacteriales</taxon>
        <taxon>Nocardioidaceae</taxon>
        <taxon>Aeromicrobium</taxon>
    </lineage>
</organism>
<protein>
    <submittedName>
        <fullName evidence="1">Uncharacterized protein</fullName>
    </submittedName>
</protein>
<dbReference type="Proteomes" id="UP000265581">
    <property type="component" value="Unassembled WGS sequence"/>
</dbReference>
<dbReference type="EMBL" id="QUBR01000002">
    <property type="protein sequence ID" value="REK69895.1"/>
    <property type="molecule type" value="Genomic_DNA"/>
</dbReference>
<reference evidence="1 2" key="1">
    <citation type="submission" date="2018-08" db="EMBL/GenBank/DDBJ databases">
        <title>Aeromicrobium sp. M2KJ-4, whole genome shotgun sequence.</title>
        <authorList>
            <person name="Tuo L."/>
        </authorList>
    </citation>
    <scope>NUCLEOTIDE SEQUENCE [LARGE SCALE GENOMIC DNA]</scope>
    <source>
        <strain evidence="1 2">M2KJ-4</strain>
    </source>
</reference>
<dbReference type="RefSeq" id="WP_119704493.1">
    <property type="nucleotide sequence ID" value="NZ_JBHSOI010000002.1"/>
</dbReference>
<evidence type="ECO:0000313" key="1">
    <source>
        <dbReference type="EMBL" id="REK69895.1"/>
    </source>
</evidence>
<dbReference type="AlphaFoldDB" id="A0A371P1U7"/>